<accession>A0ABS4KTQ4</accession>
<dbReference type="EMBL" id="JAGGLM010000007">
    <property type="protein sequence ID" value="MBP2032816.1"/>
    <property type="molecule type" value="Genomic_DNA"/>
</dbReference>
<comment type="caution">
    <text evidence="2">The sequence shown here is derived from an EMBL/GenBank/DDBJ whole genome shotgun (WGS) entry which is preliminary data.</text>
</comment>
<gene>
    <name evidence="2" type="ORF">J2Z42_001490</name>
</gene>
<keyword evidence="3" id="KW-1185">Reference proteome</keyword>
<evidence type="ECO:0000259" key="1">
    <source>
        <dbReference type="Pfam" id="PF03009"/>
    </source>
</evidence>
<evidence type="ECO:0000313" key="3">
    <source>
        <dbReference type="Proteomes" id="UP001519307"/>
    </source>
</evidence>
<dbReference type="PANTHER" id="PTHR46320">
    <property type="entry name" value="GLYCEROPHOSPHODIESTER PHOSPHODIESTERASE 1"/>
    <property type="match status" value="1"/>
</dbReference>
<proteinExistence type="predicted"/>
<dbReference type="RefSeq" id="WP_342590008.1">
    <property type="nucleotide sequence ID" value="NZ_JAGGLM010000007.1"/>
</dbReference>
<name>A0ABS4KTQ4_9CLOT</name>
<reference evidence="2 3" key="1">
    <citation type="submission" date="2021-03" db="EMBL/GenBank/DDBJ databases">
        <title>Genomic Encyclopedia of Type Strains, Phase IV (KMG-IV): sequencing the most valuable type-strain genomes for metagenomic binning, comparative biology and taxonomic classification.</title>
        <authorList>
            <person name="Goeker M."/>
        </authorList>
    </citation>
    <scope>NUCLEOTIDE SEQUENCE [LARGE SCALE GENOMIC DNA]</scope>
    <source>
        <strain evidence="2 3">DSM 28783</strain>
    </source>
</reference>
<dbReference type="Pfam" id="PF03009">
    <property type="entry name" value="GDPD"/>
    <property type="match status" value="1"/>
</dbReference>
<sequence>MLKQKINLVDNKNNYNNLSHIVINQRYNSINSSKPIIVAHRGASSIDPENSIPSSDGILYLLHDGTLDRTTNGHGLITSKSSHIVDSLIINNGSNISTYPNLRLPRFENALIECKKDKLTPIFDIKFLSSKDRNLNTFLRIIRKHGYERKLLVHSFNYKDLEYLRSKDKKLS</sequence>
<evidence type="ECO:0000313" key="2">
    <source>
        <dbReference type="EMBL" id="MBP2032816.1"/>
    </source>
</evidence>
<dbReference type="PANTHER" id="PTHR46320:SF1">
    <property type="entry name" value="GLYCEROPHOSPHODIESTER PHOSPHODIESTERASE 1"/>
    <property type="match status" value="1"/>
</dbReference>
<organism evidence="2 3">
    <name type="scientific">Clostridium algifaecis</name>
    <dbReference type="NCBI Taxonomy" id="1472040"/>
    <lineage>
        <taxon>Bacteria</taxon>
        <taxon>Bacillati</taxon>
        <taxon>Bacillota</taxon>
        <taxon>Clostridia</taxon>
        <taxon>Eubacteriales</taxon>
        <taxon>Clostridiaceae</taxon>
        <taxon>Clostridium</taxon>
    </lineage>
</organism>
<feature type="domain" description="GP-PDE" evidence="1">
    <location>
        <begin position="54"/>
        <end position="171"/>
    </location>
</feature>
<dbReference type="SUPFAM" id="SSF51695">
    <property type="entry name" value="PLC-like phosphodiesterases"/>
    <property type="match status" value="1"/>
</dbReference>
<dbReference type="InterPro" id="IPR017946">
    <property type="entry name" value="PLC-like_Pdiesterase_TIM-brl"/>
</dbReference>
<dbReference type="Proteomes" id="UP001519307">
    <property type="component" value="Unassembled WGS sequence"/>
</dbReference>
<dbReference type="Gene3D" id="3.20.20.190">
    <property type="entry name" value="Phosphatidylinositol (PI) phosphodiesterase"/>
    <property type="match status" value="1"/>
</dbReference>
<protein>
    <submittedName>
        <fullName evidence="2">Glycerophosphoryl diester phosphodiesterase</fullName>
    </submittedName>
</protein>
<dbReference type="InterPro" id="IPR030395">
    <property type="entry name" value="GP_PDE_dom"/>
</dbReference>